<feature type="binding site" evidence="7">
    <location>
        <begin position="220"/>
        <end position="221"/>
    </location>
    <ligand>
        <name>substrate</name>
    </ligand>
</feature>
<dbReference type="SUPFAM" id="SSF51556">
    <property type="entry name" value="Metallo-dependent hydrolases"/>
    <property type="match status" value="1"/>
</dbReference>
<proteinExistence type="inferred from homology"/>
<dbReference type="Gene3D" id="2.30.40.10">
    <property type="entry name" value="Urease, subunit C, domain 1"/>
    <property type="match status" value="1"/>
</dbReference>
<feature type="domain" description="Amidohydrolase-related" evidence="9">
    <location>
        <begin position="55"/>
        <end position="360"/>
    </location>
</feature>
<feature type="binding site" evidence="8">
    <location>
        <position position="217"/>
    </location>
    <ligand>
        <name>Zn(2+)</name>
        <dbReference type="ChEBI" id="CHEBI:29105"/>
    </ligand>
</feature>
<reference evidence="10" key="1">
    <citation type="journal article" date="2014" name="Int. J. Syst. Evol. Microbiol.">
        <title>Complete genome sequence of Corynebacterium casei LMG S-19264T (=DSM 44701T), isolated from a smear-ripened cheese.</title>
        <authorList>
            <consortium name="US DOE Joint Genome Institute (JGI-PGF)"/>
            <person name="Walter F."/>
            <person name="Albersmeier A."/>
            <person name="Kalinowski J."/>
            <person name="Ruckert C."/>
        </authorList>
    </citation>
    <scope>NUCLEOTIDE SEQUENCE</scope>
    <source>
        <strain evidence="10">CGMCC 1.15290</strain>
    </source>
</reference>
<keyword evidence="4 5" id="KW-0119">Carbohydrate metabolism</keyword>
<dbReference type="Pfam" id="PF22643">
    <property type="entry name" value="NagA_N"/>
    <property type="match status" value="1"/>
</dbReference>
<dbReference type="InterPro" id="IPR003764">
    <property type="entry name" value="GlcNAc_6-P_deAcase"/>
</dbReference>
<dbReference type="Proteomes" id="UP000627292">
    <property type="component" value="Unassembled WGS sequence"/>
</dbReference>
<keyword evidence="3 5" id="KW-0378">Hydrolase</keyword>
<evidence type="ECO:0000256" key="5">
    <source>
        <dbReference type="PIRNR" id="PIRNR038994"/>
    </source>
</evidence>
<evidence type="ECO:0000256" key="3">
    <source>
        <dbReference type="ARBA" id="ARBA00022801"/>
    </source>
</evidence>
<evidence type="ECO:0000256" key="8">
    <source>
        <dbReference type="PIRSR" id="PIRSR038994-3"/>
    </source>
</evidence>
<evidence type="ECO:0000256" key="1">
    <source>
        <dbReference type="ARBA" id="ARBA00010716"/>
    </source>
</evidence>
<dbReference type="InterPro" id="IPR032466">
    <property type="entry name" value="Metal_Hydrolase"/>
</dbReference>
<feature type="active site" description="Proton donor/acceptor" evidence="6">
    <location>
        <position position="274"/>
    </location>
</feature>
<evidence type="ECO:0000256" key="2">
    <source>
        <dbReference type="ARBA" id="ARBA00022723"/>
    </source>
</evidence>
<protein>
    <submittedName>
        <fullName evidence="10">N-acetylglucosamine-6-phosphate deacetylase</fullName>
    </submittedName>
</protein>
<name>A0A917J6P7_9BACT</name>
<evidence type="ECO:0000313" key="10">
    <source>
        <dbReference type="EMBL" id="GGH82217.1"/>
    </source>
</evidence>
<dbReference type="SUPFAM" id="SSF51338">
    <property type="entry name" value="Composite domain of metallo-dependent hydrolases"/>
    <property type="match status" value="1"/>
</dbReference>
<dbReference type="PIRSF" id="PIRSF038994">
    <property type="entry name" value="NagA"/>
    <property type="match status" value="1"/>
</dbReference>
<evidence type="ECO:0000256" key="7">
    <source>
        <dbReference type="PIRSR" id="PIRSR038994-2"/>
    </source>
</evidence>
<dbReference type="Pfam" id="PF01979">
    <property type="entry name" value="Amidohydro_1"/>
    <property type="match status" value="1"/>
</dbReference>
<dbReference type="GO" id="GO:0046872">
    <property type="term" value="F:metal ion binding"/>
    <property type="evidence" value="ECO:0007669"/>
    <property type="project" value="UniProtKB-KW"/>
</dbReference>
<dbReference type="EMBL" id="BMIB01000007">
    <property type="protein sequence ID" value="GGH82217.1"/>
    <property type="molecule type" value="Genomic_DNA"/>
</dbReference>
<dbReference type="PANTHER" id="PTHR11113:SF14">
    <property type="entry name" value="N-ACETYLGLUCOSAMINE-6-PHOSPHATE DEACETYLASE"/>
    <property type="match status" value="1"/>
</dbReference>
<accession>A0A917J6P7</accession>
<feature type="binding site" evidence="7">
    <location>
        <begin position="299"/>
        <end position="301"/>
    </location>
    <ligand>
        <name>substrate</name>
    </ligand>
</feature>
<dbReference type="Gene3D" id="3.20.20.140">
    <property type="entry name" value="Metal-dependent hydrolases"/>
    <property type="match status" value="1"/>
</dbReference>
<keyword evidence="2 8" id="KW-0479">Metal-binding</keyword>
<dbReference type="InterPro" id="IPR006680">
    <property type="entry name" value="Amidohydro-rel"/>
</dbReference>
<dbReference type="GO" id="GO:0006046">
    <property type="term" value="P:N-acetylglucosamine catabolic process"/>
    <property type="evidence" value="ECO:0007669"/>
    <property type="project" value="TreeGrafter"/>
</dbReference>
<feature type="binding site" evidence="7">
    <location>
        <position position="142"/>
    </location>
    <ligand>
        <name>substrate</name>
    </ligand>
</feature>
<feature type="binding site" evidence="7">
    <location>
        <position position="228"/>
    </location>
    <ligand>
        <name>substrate</name>
    </ligand>
</feature>
<evidence type="ECO:0000256" key="4">
    <source>
        <dbReference type="ARBA" id="ARBA00023277"/>
    </source>
</evidence>
<evidence type="ECO:0000256" key="6">
    <source>
        <dbReference type="PIRSR" id="PIRSR038994-1"/>
    </source>
</evidence>
<dbReference type="RefSeq" id="WP_188958897.1">
    <property type="nucleotide sequence ID" value="NZ_BMIB01000007.1"/>
</dbReference>
<keyword evidence="11" id="KW-1185">Reference proteome</keyword>
<dbReference type="InterPro" id="IPR011059">
    <property type="entry name" value="Metal-dep_hydrolase_composite"/>
</dbReference>
<organism evidence="10 11">
    <name type="scientific">Filimonas zeae</name>
    <dbReference type="NCBI Taxonomy" id="1737353"/>
    <lineage>
        <taxon>Bacteria</taxon>
        <taxon>Pseudomonadati</taxon>
        <taxon>Bacteroidota</taxon>
        <taxon>Chitinophagia</taxon>
        <taxon>Chitinophagales</taxon>
        <taxon>Chitinophagaceae</taxon>
        <taxon>Filimonas</taxon>
    </lineage>
</organism>
<evidence type="ECO:0000259" key="9">
    <source>
        <dbReference type="Pfam" id="PF01979"/>
    </source>
</evidence>
<reference evidence="10" key="2">
    <citation type="submission" date="2020-09" db="EMBL/GenBank/DDBJ databases">
        <authorList>
            <person name="Sun Q."/>
            <person name="Zhou Y."/>
        </authorList>
    </citation>
    <scope>NUCLEOTIDE SEQUENCE</scope>
    <source>
        <strain evidence="10">CGMCC 1.15290</strain>
    </source>
</reference>
<comment type="caution">
    <text evidence="10">The sequence shown here is derived from an EMBL/GenBank/DDBJ whole genome shotgun (WGS) entry which is preliminary data.</text>
</comment>
<feature type="binding site" evidence="7">
    <location>
        <position position="252"/>
    </location>
    <ligand>
        <name>substrate</name>
    </ligand>
</feature>
<feature type="binding site" evidence="8">
    <location>
        <position position="131"/>
    </location>
    <ligand>
        <name>Zn(2+)</name>
        <dbReference type="ChEBI" id="CHEBI:29105"/>
    </ligand>
</feature>
<dbReference type="PANTHER" id="PTHR11113">
    <property type="entry name" value="N-ACETYLGLUCOSAMINE-6-PHOSPHATE DEACETYLASE"/>
    <property type="match status" value="1"/>
</dbReference>
<dbReference type="GO" id="GO:0008448">
    <property type="term" value="F:N-acetylglucosamine-6-phosphate deacetylase activity"/>
    <property type="evidence" value="ECO:0007669"/>
    <property type="project" value="InterPro"/>
</dbReference>
<dbReference type="NCBIfam" id="TIGR00221">
    <property type="entry name" value="nagA"/>
    <property type="match status" value="1"/>
</dbReference>
<sequence>MSNTIAYTASAVYTGNNMLQNYAVVVKDGIVEKLVPMVSLHADVPVQNFGKATITPPFVDLQMYGAGGRLLSEFPDAETLRVIAAHNRNSGTGYCLPTVATASYEAIFKCIDAVRAYWKEGGKGILGLHIEGPWINPERKGAHIASLIHSPSVEEAKKLLEYGKDVIKMITLAPEVCSREVVALIRSYNIIVSAGHSNATCEEAKESFACGVETVTHLYNAMSPLLHRMPGVVGATFDHDVVKASIIPDGYHVDFSAVRIAKKVMGERLFVITDAVTATSTGNYPHTLDGDKYVANGILSGSALTMNKAVKNLVRQADITLAEAVRMCSLYPARLLNLVKDRFLLKEGAAAEMIVLSEDFDVIKYIG</sequence>
<feature type="binding site" evidence="8">
    <location>
        <position position="196"/>
    </location>
    <ligand>
        <name>Zn(2+)</name>
        <dbReference type="ChEBI" id="CHEBI:29105"/>
    </ligand>
</feature>
<evidence type="ECO:0000313" key="11">
    <source>
        <dbReference type="Proteomes" id="UP000627292"/>
    </source>
</evidence>
<gene>
    <name evidence="10" type="ORF">GCM10011379_55770</name>
</gene>
<comment type="cofactor">
    <cofactor evidence="8">
        <name>a divalent metal cation</name>
        <dbReference type="ChEBI" id="CHEBI:60240"/>
    </cofactor>
    <text evidence="8">Binds 1 divalent metal cation per subunit.</text>
</comment>
<dbReference type="AlphaFoldDB" id="A0A917J6P7"/>
<comment type="similarity">
    <text evidence="1 5">Belongs to the metallo-dependent hydrolases superfamily. NagA family.</text>
</comment>